<evidence type="ECO:0000313" key="3">
    <source>
        <dbReference type="Proteomes" id="UP000006860"/>
    </source>
</evidence>
<gene>
    <name evidence="2" type="ordered locus">Plabr_0038</name>
</gene>
<accession>F0SLI6</accession>
<reference evidence="3" key="1">
    <citation type="submission" date="2011-02" db="EMBL/GenBank/DDBJ databases">
        <title>The complete genome of Planctomyces brasiliensis DSM 5305.</title>
        <authorList>
            <person name="Lucas S."/>
            <person name="Copeland A."/>
            <person name="Lapidus A."/>
            <person name="Bruce D."/>
            <person name="Goodwin L."/>
            <person name="Pitluck S."/>
            <person name="Kyrpides N."/>
            <person name="Mavromatis K."/>
            <person name="Pagani I."/>
            <person name="Ivanova N."/>
            <person name="Ovchinnikova G."/>
            <person name="Lu M."/>
            <person name="Detter J.C."/>
            <person name="Han C."/>
            <person name="Land M."/>
            <person name="Hauser L."/>
            <person name="Markowitz V."/>
            <person name="Cheng J.-F."/>
            <person name="Hugenholtz P."/>
            <person name="Woyke T."/>
            <person name="Wu D."/>
            <person name="Tindall B."/>
            <person name="Pomrenke H.G."/>
            <person name="Brambilla E."/>
            <person name="Klenk H.-P."/>
            <person name="Eisen J.A."/>
        </authorList>
    </citation>
    <scope>NUCLEOTIDE SEQUENCE [LARGE SCALE GENOMIC DNA]</scope>
    <source>
        <strain evidence="3">ATCC 49424 / DSM 5305 / JCM 21570 / IAM 15109 / NBRC 103401 / IFAM 1448</strain>
    </source>
</reference>
<dbReference type="RefSeq" id="WP_013626413.1">
    <property type="nucleotide sequence ID" value="NC_015174.1"/>
</dbReference>
<dbReference type="InterPro" id="IPR012296">
    <property type="entry name" value="Nuclease_put_TT1808"/>
</dbReference>
<dbReference type="CDD" id="cd06260">
    <property type="entry name" value="DUF820-like"/>
    <property type="match status" value="1"/>
</dbReference>
<dbReference type="HOGENOM" id="CLU_076312_2_0_0"/>
<dbReference type="InterPro" id="IPR008538">
    <property type="entry name" value="Uma2"/>
</dbReference>
<dbReference type="SUPFAM" id="SSF52980">
    <property type="entry name" value="Restriction endonuclease-like"/>
    <property type="match status" value="1"/>
</dbReference>
<dbReference type="Proteomes" id="UP000006860">
    <property type="component" value="Chromosome"/>
</dbReference>
<evidence type="ECO:0000313" key="2">
    <source>
        <dbReference type="EMBL" id="ADY57669.1"/>
    </source>
</evidence>
<dbReference type="KEGG" id="pbs:Plabr_0038"/>
<dbReference type="InterPro" id="IPR011335">
    <property type="entry name" value="Restrct_endonuc-II-like"/>
</dbReference>
<dbReference type="OrthoDB" id="9789502at2"/>
<dbReference type="STRING" id="756272.Plabr_0038"/>
<dbReference type="AlphaFoldDB" id="F0SLI6"/>
<dbReference type="Gene3D" id="3.90.1570.10">
    <property type="entry name" value="tt1808, chain A"/>
    <property type="match status" value="1"/>
</dbReference>
<protein>
    <recommendedName>
        <fullName evidence="1">Putative restriction endonuclease domain-containing protein</fullName>
    </recommendedName>
</protein>
<organism evidence="2 3">
    <name type="scientific">Rubinisphaera brasiliensis (strain ATCC 49424 / DSM 5305 / JCM 21570 / IAM 15109 / NBRC 103401 / IFAM 1448)</name>
    <name type="common">Planctomyces brasiliensis</name>
    <dbReference type="NCBI Taxonomy" id="756272"/>
    <lineage>
        <taxon>Bacteria</taxon>
        <taxon>Pseudomonadati</taxon>
        <taxon>Planctomycetota</taxon>
        <taxon>Planctomycetia</taxon>
        <taxon>Planctomycetales</taxon>
        <taxon>Planctomycetaceae</taxon>
        <taxon>Rubinisphaera</taxon>
    </lineage>
</organism>
<keyword evidence="3" id="KW-1185">Reference proteome</keyword>
<dbReference type="EMBL" id="CP002546">
    <property type="protein sequence ID" value="ADY57669.1"/>
    <property type="molecule type" value="Genomic_DNA"/>
</dbReference>
<proteinExistence type="predicted"/>
<dbReference type="PANTHER" id="PTHR35400:SF1">
    <property type="entry name" value="SLR1083 PROTEIN"/>
    <property type="match status" value="1"/>
</dbReference>
<name>F0SLI6_RUBBR</name>
<feature type="domain" description="Putative restriction endonuclease" evidence="1">
    <location>
        <begin position="14"/>
        <end position="183"/>
    </location>
</feature>
<dbReference type="Pfam" id="PF05685">
    <property type="entry name" value="Uma2"/>
    <property type="match status" value="1"/>
</dbReference>
<dbReference type="eggNOG" id="COG4636">
    <property type="taxonomic scope" value="Bacteria"/>
</dbReference>
<sequence length="194" mass="21813">MNNTLVKSKPVTREQYHRLVETGELREDDRVELIEGEIVPMSPIGSAHLAVMNRLMQQFRRLPAEQFFIACQSPIALGDESEPEPDFSILQPKSDFYESGLPTAEDVLLLIEVMVSSHNRDLNTKRELYAKHGLAEVWFVDVPGRLVHVCREPRAEGHYNSTEVNSGQAKLQPLFAPTLQLELAELLGPVAKPS</sequence>
<dbReference type="PANTHER" id="PTHR35400">
    <property type="entry name" value="SLR1083 PROTEIN"/>
    <property type="match status" value="1"/>
</dbReference>
<evidence type="ECO:0000259" key="1">
    <source>
        <dbReference type="Pfam" id="PF05685"/>
    </source>
</evidence>